<comment type="caution">
    <text evidence="1">The sequence shown here is derived from an EMBL/GenBank/DDBJ whole genome shotgun (WGS) entry which is preliminary data.</text>
</comment>
<sequence>MEYQELLLEIDELIIHLENKNVKFKDKEKAKETLSKLGYFKLKEFSYIYRDENGRYFDGTYFEHFVDNFFLDKKLRLELLSLIEFIEIYLKTKLVRIFGKKDPYTYLNKDKWVDKNASEQSINGIFQKILKKSDKIVKKEISVNKKVVSKYIQKYDKNVLPIWVIIEVLTLGEIVEIFNIAYPKKFESIYVNIYKDYNEFLKNLELIKDVRNMAAHNNDVLTEQYSVGNIVDVIEVILHFCKTIDIDVKYDKIKRILLEIDEKTFWLKNISKEYIEKLIDRSN</sequence>
<protein>
    <submittedName>
        <fullName evidence="1">Abi family protein</fullName>
    </submittedName>
</protein>
<dbReference type="Proteomes" id="UP000526184">
    <property type="component" value="Unassembled WGS sequence"/>
</dbReference>
<dbReference type="AlphaFoldDB" id="A0A7Z0PGW4"/>
<dbReference type="Pfam" id="PF07751">
    <property type="entry name" value="Abi_2"/>
    <property type="match status" value="1"/>
</dbReference>
<dbReference type="EMBL" id="JABMKT010000033">
    <property type="protein sequence ID" value="NYV28322.1"/>
    <property type="molecule type" value="Genomic_DNA"/>
</dbReference>
<organism evidence="1 2">
    <name type="scientific">Streptobacillus felis</name>
    <dbReference type="NCBI Taxonomy" id="1384509"/>
    <lineage>
        <taxon>Bacteria</taxon>
        <taxon>Fusobacteriati</taxon>
        <taxon>Fusobacteriota</taxon>
        <taxon>Fusobacteriia</taxon>
        <taxon>Fusobacteriales</taxon>
        <taxon>Leptotrichiaceae</taxon>
        <taxon>Streptobacillus</taxon>
    </lineage>
</organism>
<name>A0A7Z0PGW4_9FUSO</name>
<keyword evidence="2" id="KW-1185">Reference proteome</keyword>
<proteinExistence type="predicted"/>
<dbReference type="InterPro" id="IPR011664">
    <property type="entry name" value="Abi_system_AbiD/AbiF-like"/>
</dbReference>
<dbReference type="RefSeq" id="WP_180136309.1">
    <property type="nucleotide sequence ID" value="NZ_JABMKT010000033.1"/>
</dbReference>
<accession>A0A7Z0PGW4</accession>
<evidence type="ECO:0000313" key="1">
    <source>
        <dbReference type="EMBL" id="NYV28322.1"/>
    </source>
</evidence>
<gene>
    <name evidence="1" type="ORF">HP397_05845</name>
</gene>
<evidence type="ECO:0000313" key="2">
    <source>
        <dbReference type="Proteomes" id="UP000526184"/>
    </source>
</evidence>
<reference evidence="1 2" key="1">
    <citation type="submission" date="2020-05" db="EMBL/GenBank/DDBJ databases">
        <title>Streptobacillus felis strain LHL191014123.</title>
        <authorList>
            <person name="Fawzy A."/>
            <person name="Rau J."/>
            <person name="Risse K."/>
            <person name="Schauerte N."/>
            <person name="Geiger C."/>
            <person name="Blom J."/>
            <person name="Imirzalioglu C."/>
            <person name="Falgenhauer J."/>
            <person name="Bach A."/>
            <person name="Herden C."/>
            <person name="Eisenberg T."/>
        </authorList>
    </citation>
    <scope>NUCLEOTIDE SEQUENCE [LARGE SCALE GENOMIC DNA]</scope>
    <source>
        <strain evidence="1 2">LHL191014123</strain>
    </source>
</reference>